<organism evidence="1 2">
    <name type="scientific">Nocardia jiangsuensis</name>
    <dbReference type="NCBI Taxonomy" id="1691563"/>
    <lineage>
        <taxon>Bacteria</taxon>
        <taxon>Bacillati</taxon>
        <taxon>Actinomycetota</taxon>
        <taxon>Actinomycetes</taxon>
        <taxon>Mycobacteriales</taxon>
        <taxon>Nocardiaceae</taxon>
        <taxon>Nocardia</taxon>
    </lineage>
</organism>
<reference evidence="2" key="1">
    <citation type="journal article" date="2019" name="Int. J. Syst. Evol. Microbiol.">
        <title>The Global Catalogue of Microorganisms (GCM) 10K type strain sequencing project: providing services to taxonomists for standard genome sequencing and annotation.</title>
        <authorList>
            <consortium name="The Broad Institute Genomics Platform"/>
            <consortium name="The Broad Institute Genome Sequencing Center for Infectious Disease"/>
            <person name="Wu L."/>
            <person name="Ma J."/>
        </authorList>
    </citation>
    <scope>NUCLEOTIDE SEQUENCE [LARGE SCALE GENOMIC DNA]</scope>
    <source>
        <strain evidence="2">CGMCC 4.7330</strain>
    </source>
</reference>
<proteinExistence type="predicted"/>
<evidence type="ECO:0000313" key="1">
    <source>
        <dbReference type="EMBL" id="MFC3966435.1"/>
    </source>
</evidence>
<accession>A0ABV8E203</accession>
<dbReference type="RefSeq" id="WP_378617127.1">
    <property type="nucleotide sequence ID" value="NZ_JBHSAX010000033.1"/>
</dbReference>
<protein>
    <submittedName>
        <fullName evidence="1">Uncharacterized protein</fullName>
    </submittedName>
</protein>
<dbReference type="Proteomes" id="UP001595696">
    <property type="component" value="Unassembled WGS sequence"/>
</dbReference>
<comment type="caution">
    <text evidence="1">The sequence shown here is derived from an EMBL/GenBank/DDBJ whole genome shotgun (WGS) entry which is preliminary data.</text>
</comment>
<gene>
    <name evidence="1" type="ORF">ACFO0B_31010</name>
</gene>
<sequence length="74" mass="8694">MPDESDREQARLLYTLLRREADELARVLEADLTRRGTPRSTTESRRLTRDLQEIRRCLANLATRFPEVVGTDRH</sequence>
<keyword evidence="2" id="KW-1185">Reference proteome</keyword>
<dbReference type="EMBL" id="JBHSAX010000033">
    <property type="protein sequence ID" value="MFC3966435.1"/>
    <property type="molecule type" value="Genomic_DNA"/>
</dbReference>
<evidence type="ECO:0000313" key="2">
    <source>
        <dbReference type="Proteomes" id="UP001595696"/>
    </source>
</evidence>
<name>A0ABV8E203_9NOCA</name>